<comment type="caution">
    <text evidence="8">The sequence shown here is derived from an EMBL/GenBank/DDBJ whole genome shotgun (WGS) entry which is preliminary data.</text>
</comment>
<dbReference type="GO" id="GO:0004497">
    <property type="term" value="F:monooxygenase activity"/>
    <property type="evidence" value="ECO:0007669"/>
    <property type="project" value="UniProtKB-KW"/>
</dbReference>
<dbReference type="Pfam" id="PF01494">
    <property type="entry name" value="FAD_binding_3"/>
    <property type="match status" value="1"/>
</dbReference>
<dbReference type="FunFam" id="3.50.50.60:FF:000156">
    <property type="entry name" value="Salicylate hydroxylase, putative"/>
    <property type="match status" value="1"/>
</dbReference>
<evidence type="ECO:0000256" key="6">
    <source>
        <dbReference type="ARBA" id="ARBA00023033"/>
    </source>
</evidence>
<evidence type="ECO:0000256" key="3">
    <source>
        <dbReference type="ARBA" id="ARBA00022630"/>
    </source>
</evidence>
<keyword evidence="5" id="KW-0560">Oxidoreductase</keyword>
<reference evidence="8" key="1">
    <citation type="journal article" date="2021" name="Nat. Commun.">
        <title>Genetic determinants of endophytism in the Arabidopsis root mycobiome.</title>
        <authorList>
            <person name="Mesny F."/>
            <person name="Miyauchi S."/>
            <person name="Thiergart T."/>
            <person name="Pickel B."/>
            <person name="Atanasova L."/>
            <person name="Karlsson M."/>
            <person name="Huettel B."/>
            <person name="Barry K.W."/>
            <person name="Haridas S."/>
            <person name="Chen C."/>
            <person name="Bauer D."/>
            <person name="Andreopoulos W."/>
            <person name="Pangilinan J."/>
            <person name="LaButti K."/>
            <person name="Riley R."/>
            <person name="Lipzen A."/>
            <person name="Clum A."/>
            <person name="Drula E."/>
            <person name="Henrissat B."/>
            <person name="Kohler A."/>
            <person name="Grigoriev I.V."/>
            <person name="Martin F.M."/>
            <person name="Hacquard S."/>
        </authorList>
    </citation>
    <scope>NUCLEOTIDE SEQUENCE</scope>
    <source>
        <strain evidence="8">MPI-SDFR-AT-0073</strain>
    </source>
</reference>
<dbReference type="EMBL" id="JAGPXC010000003">
    <property type="protein sequence ID" value="KAH6655877.1"/>
    <property type="molecule type" value="Genomic_DNA"/>
</dbReference>
<dbReference type="PRINTS" id="PR00420">
    <property type="entry name" value="RNGMNOXGNASE"/>
</dbReference>
<gene>
    <name evidence="8" type="ORF">BKA67DRAFT_657777</name>
</gene>
<dbReference type="OrthoDB" id="16820at2759"/>
<dbReference type="PANTHER" id="PTHR13789:SF309">
    <property type="entry name" value="PUTATIVE (AFU_ORTHOLOGUE AFUA_6G14510)-RELATED"/>
    <property type="match status" value="1"/>
</dbReference>
<comment type="similarity">
    <text evidence="2">Belongs to the paxM FAD-dependent monooxygenase family.</text>
</comment>
<keyword evidence="3" id="KW-0285">Flavoprotein</keyword>
<dbReference type="PANTHER" id="PTHR13789">
    <property type="entry name" value="MONOOXYGENASE"/>
    <property type="match status" value="1"/>
</dbReference>
<dbReference type="Gene3D" id="3.50.50.60">
    <property type="entry name" value="FAD/NAD(P)-binding domain"/>
    <property type="match status" value="1"/>
</dbReference>
<dbReference type="InterPro" id="IPR050493">
    <property type="entry name" value="FAD-dep_Monooxygenase_BioMet"/>
</dbReference>
<evidence type="ECO:0000256" key="1">
    <source>
        <dbReference type="ARBA" id="ARBA00005179"/>
    </source>
</evidence>
<keyword evidence="4" id="KW-0274">FAD</keyword>
<dbReference type="InterPro" id="IPR036188">
    <property type="entry name" value="FAD/NAD-bd_sf"/>
</dbReference>
<dbReference type="RefSeq" id="XP_045960142.1">
    <property type="nucleotide sequence ID" value="XM_046107168.1"/>
</dbReference>
<accession>A0A9P8UPB5</accession>
<evidence type="ECO:0000256" key="4">
    <source>
        <dbReference type="ARBA" id="ARBA00022827"/>
    </source>
</evidence>
<sequence length="419" mass="46159">MSSVQKAIIIGAGPAGLLTALRLRQFNHISPVVYEIRSEPTTLGGAVGIPSNGLRLLDRLGLFQKVAARGAETSALVVHSLQGTVVGKMDMVSWSKEKTGFGYLRIRRTDLMDVLLEAVAAAEIPIHYSKHVTKVEENDDRVTVSFSDGTKDTSDLLLGCDGIHSAIRRLYVDPDCLPEYSGIANMYSMVPTVSLPPAASAIDTLHATLTADGLFAVSPATNAGDLLYWFFSREVPAPKTDDVRDGWEHRSKEEVENAITMMLGLFGDADAEWTNLIRDIARSTDAIRFYPVYKVPTGRPWCKGRCLILGDAAHAMPPHASQGVSMALEDAFLLSKALEKDIPVHESLSLYENRRKVRTEEMLRTAERNGTVREKIPPWRLRANELLMKGGLWIYETANLGKLGVGQRPLAYDIEEEDI</sequence>
<evidence type="ECO:0000259" key="7">
    <source>
        <dbReference type="Pfam" id="PF01494"/>
    </source>
</evidence>
<keyword evidence="9" id="KW-1185">Reference proteome</keyword>
<dbReference type="Proteomes" id="UP000758603">
    <property type="component" value="Unassembled WGS sequence"/>
</dbReference>
<evidence type="ECO:0000256" key="5">
    <source>
        <dbReference type="ARBA" id="ARBA00023002"/>
    </source>
</evidence>
<dbReference type="InterPro" id="IPR002938">
    <property type="entry name" value="FAD-bd"/>
</dbReference>
<dbReference type="GeneID" id="70136059"/>
<proteinExistence type="inferred from homology"/>
<evidence type="ECO:0000313" key="9">
    <source>
        <dbReference type="Proteomes" id="UP000758603"/>
    </source>
</evidence>
<dbReference type="GO" id="GO:0071949">
    <property type="term" value="F:FAD binding"/>
    <property type="evidence" value="ECO:0007669"/>
    <property type="project" value="InterPro"/>
</dbReference>
<protein>
    <submittedName>
        <fullName evidence="8">FAD binding domain protein</fullName>
    </submittedName>
</protein>
<feature type="domain" description="FAD-binding" evidence="7">
    <location>
        <begin position="7"/>
        <end position="364"/>
    </location>
</feature>
<evidence type="ECO:0000256" key="2">
    <source>
        <dbReference type="ARBA" id="ARBA00007992"/>
    </source>
</evidence>
<keyword evidence="6" id="KW-0503">Monooxygenase</keyword>
<organism evidence="8 9">
    <name type="scientific">Truncatella angustata</name>
    <dbReference type="NCBI Taxonomy" id="152316"/>
    <lineage>
        <taxon>Eukaryota</taxon>
        <taxon>Fungi</taxon>
        <taxon>Dikarya</taxon>
        <taxon>Ascomycota</taxon>
        <taxon>Pezizomycotina</taxon>
        <taxon>Sordariomycetes</taxon>
        <taxon>Xylariomycetidae</taxon>
        <taxon>Amphisphaeriales</taxon>
        <taxon>Sporocadaceae</taxon>
        <taxon>Truncatella</taxon>
    </lineage>
</organism>
<comment type="pathway">
    <text evidence="1">Secondary metabolite biosynthesis.</text>
</comment>
<dbReference type="SUPFAM" id="SSF51905">
    <property type="entry name" value="FAD/NAD(P)-binding domain"/>
    <property type="match status" value="1"/>
</dbReference>
<dbReference type="AlphaFoldDB" id="A0A9P8UPB5"/>
<name>A0A9P8UPB5_9PEZI</name>
<evidence type="ECO:0000313" key="8">
    <source>
        <dbReference type="EMBL" id="KAH6655877.1"/>
    </source>
</evidence>